<dbReference type="PANTHER" id="PTHR12526:SF630">
    <property type="entry name" value="GLYCOSYLTRANSFERASE"/>
    <property type="match status" value="1"/>
</dbReference>
<dbReference type="Pfam" id="PF00534">
    <property type="entry name" value="Glycos_transf_1"/>
    <property type="match status" value="1"/>
</dbReference>
<keyword evidence="4" id="KW-1185">Reference proteome</keyword>
<evidence type="ECO:0000259" key="1">
    <source>
        <dbReference type="Pfam" id="PF00534"/>
    </source>
</evidence>
<dbReference type="Proteomes" id="UP000716906">
    <property type="component" value="Unassembled WGS sequence"/>
</dbReference>
<evidence type="ECO:0000259" key="2">
    <source>
        <dbReference type="Pfam" id="PF13439"/>
    </source>
</evidence>
<reference evidence="3 4" key="1">
    <citation type="journal article" date="2021" name="Sci. Rep.">
        <title>The distribution of antibiotic resistance genes in chicken gut microbiota commensals.</title>
        <authorList>
            <person name="Juricova H."/>
            <person name="Matiasovicova J."/>
            <person name="Kubasova T."/>
            <person name="Cejkova D."/>
            <person name="Rychlik I."/>
        </authorList>
    </citation>
    <scope>NUCLEOTIDE SEQUENCE [LARGE SCALE GENOMIC DNA]</scope>
    <source>
        <strain evidence="3 4">An773</strain>
    </source>
</reference>
<comment type="caution">
    <text evidence="3">The sequence shown here is derived from an EMBL/GenBank/DDBJ whole genome shotgun (WGS) entry which is preliminary data.</text>
</comment>
<evidence type="ECO:0000313" key="3">
    <source>
        <dbReference type="EMBL" id="MBM6738556.1"/>
    </source>
</evidence>
<dbReference type="InterPro" id="IPR001296">
    <property type="entry name" value="Glyco_trans_1"/>
</dbReference>
<dbReference type="EMBL" id="JACLYY010000010">
    <property type="protein sequence ID" value="MBM6738556.1"/>
    <property type="molecule type" value="Genomic_DNA"/>
</dbReference>
<dbReference type="Gene3D" id="3.40.50.2000">
    <property type="entry name" value="Glycogen Phosphorylase B"/>
    <property type="match status" value="2"/>
</dbReference>
<organism evidence="3 4">
    <name type="scientific">Faecalicatena fissicatena</name>
    <dbReference type="NCBI Taxonomy" id="290055"/>
    <lineage>
        <taxon>Bacteria</taxon>
        <taxon>Bacillati</taxon>
        <taxon>Bacillota</taxon>
        <taxon>Clostridia</taxon>
        <taxon>Lachnospirales</taxon>
        <taxon>Lachnospiraceae</taxon>
        <taxon>Faecalicatena</taxon>
    </lineage>
</organism>
<dbReference type="SUPFAM" id="SSF53756">
    <property type="entry name" value="UDP-Glycosyltransferase/glycogen phosphorylase"/>
    <property type="match status" value="1"/>
</dbReference>
<evidence type="ECO:0000313" key="4">
    <source>
        <dbReference type="Proteomes" id="UP000716906"/>
    </source>
</evidence>
<sequence length="383" mass="43805">MKKILFVLQAVRSGGSAISMLNLLELLKKREIDVDVFLLEREGVFLSRAENVANVLPEEKIISSVLCKRESLKSRGVTSIVIRMAFVLCHKIFGIEKTVKWFYQKSARKLSGKYEVVIPYQESLSTEYAQYIEAEKKIAWFHTDYDTYKALTGASYARVYEEYDNIVCVTDQARTRFIEDMNFPETKVCVIRNTIPMDSIIEKANVETVELQQRSYTFISMGRFSKEKGYDRLVTVANRLKANKIDFIWYIIGSGDLFEIIADLIKENNLTDDVILLGLQTNPFPYIKQSDCFIMTSRYEAQPMVLNEALTLGIPVITTRFASVTEVIQDNVNGLIVNNDEDGLYEGITEFINNQALRERLISGARSFSYDNGEILNQVLDLL</sequence>
<dbReference type="CDD" id="cd03811">
    <property type="entry name" value="GT4_GT28_WabH-like"/>
    <property type="match status" value="1"/>
</dbReference>
<proteinExistence type="predicted"/>
<dbReference type="Pfam" id="PF13439">
    <property type="entry name" value="Glyco_transf_4"/>
    <property type="match status" value="1"/>
</dbReference>
<feature type="domain" description="Glycosyltransferase subfamily 4-like N-terminal" evidence="2">
    <location>
        <begin position="14"/>
        <end position="197"/>
    </location>
</feature>
<dbReference type="RefSeq" id="WP_205156124.1">
    <property type="nucleotide sequence ID" value="NZ_JACLYY010000010.1"/>
</dbReference>
<name>A0ABS2EA89_9FIRM</name>
<dbReference type="PANTHER" id="PTHR12526">
    <property type="entry name" value="GLYCOSYLTRANSFERASE"/>
    <property type="match status" value="1"/>
</dbReference>
<accession>A0ABS2EA89</accession>
<gene>
    <name evidence="3" type="ORF">H7U36_10670</name>
</gene>
<protein>
    <submittedName>
        <fullName evidence="3">Glycosyltransferase</fullName>
    </submittedName>
</protein>
<dbReference type="InterPro" id="IPR028098">
    <property type="entry name" value="Glyco_trans_4-like_N"/>
</dbReference>
<feature type="domain" description="Glycosyl transferase family 1" evidence="1">
    <location>
        <begin position="210"/>
        <end position="367"/>
    </location>
</feature>